<keyword evidence="2 7" id="KW-0349">Heme</keyword>
<dbReference type="InterPro" id="IPR051263">
    <property type="entry name" value="C-type_cytochrome_biogenesis"/>
</dbReference>
<evidence type="ECO:0000256" key="7">
    <source>
        <dbReference type="RuleBase" id="RU364112"/>
    </source>
</evidence>
<dbReference type="GO" id="GO:0017004">
    <property type="term" value="P:cytochrome complex assembly"/>
    <property type="evidence" value="ECO:0007669"/>
    <property type="project" value="UniProtKB-KW"/>
</dbReference>
<comment type="function">
    <text evidence="7">Possible subunit of a heme lyase.</text>
</comment>
<feature type="transmembrane region" description="Helical" evidence="7">
    <location>
        <begin position="101"/>
        <end position="122"/>
    </location>
</feature>
<protein>
    <recommendedName>
        <fullName evidence="7">Cytochrome c-type biogenesis protein</fullName>
    </recommendedName>
</protein>
<comment type="similarity">
    <text evidence="1 7">Belongs to the CcmH/CycL/Ccl2/NrfF family.</text>
</comment>
<keyword evidence="10" id="KW-1185">Reference proteome</keyword>
<gene>
    <name evidence="9" type="ORF">FLL45_19955</name>
</gene>
<dbReference type="OrthoDB" id="9804975at2"/>
<feature type="signal peptide" evidence="7">
    <location>
        <begin position="1"/>
        <end position="18"/>
    </location>
</feature>
<dbReference type="GO" id="GO:0046872">
    <property type="term" value="F:metal ion binding"/>
    <property type="evidence" value="ECO:0007669"/>
    <property type="project" value="UniProtKB-KW"/>
</dbReference>
<dbReference type="Pfam" id="PF03918">
    <property type="entry name" value="CcmH"/>
    <property type="match status" value="1"/>
</dbReference>
<accession>A0A545T2I9</accession>
<dbReference type="PANTHER" id="PTHR47870">
    <property type="entry name" value="CYTOCHROME C-TYPE BIOGENESIS PROTEIN CCMH"/>
    <property type="match status" value="1"/>
</dbReference>
<keyword evidence="4 7" id="KW-0732">Signal</keyword>
<evidence type="ECO:0000313" key="10">
    <source>
        <dbReference type="Proteomes" id="UP000317839"/>
    </source>
</evidence>
<proteinExistence type="inferred from homology"/>
<evidence type="ECO:0000256" key="3">
    <source>
        <dbReference type="ARBA" id="ARBA00022723"/>
    </source>
</evidence>
<keyword evidence="7" id="KW-0472">Membrane</keyword>
<keyword evidence="3 7" id="KW-0479">Metal-binding</keyword>
<dbReference type="RefSeq" id="WP_142943830.1">
    <property type="nucleotide sequence ID" value="NZ_VIKR01000006.1"/>
</dbReference>
<keyword evidence="7" id="KW-0812">Transmembrane</keyword>
<comment type="caution">
    <text evidence="9">The sequence shown here is derived from an EMBL/GenBank/DDBJ whole genome shotgun (WGS) entry which is preliminary data.</text>
</comment>
<reference evidence="9 10" key="1">
    <citation type="submission" date="2019-06" db="EMBL/GenBank/DDBJ databases">
        <title>Draft genome of Aliikangiella marina GYP-15.</title>
        <authorList>
            <person name="Wang G."/>
        </authorList>
    </citation>
    <scope>NUCLEOTIDE SEQUENCE [LARGE SCALE GENOMIC DNA]</scope>
    <source>
        <strain evidence="9 10">GYP-15</strain>
    </source>
</reference>
<evidence type="ECO:0000259" key="8">
    <source>
        <dbReference type="Pfam" id="PF03918"/>
    </source>
</evidence>
<keyword evidence="5" id="KW-0201">Cytochrome c-type biogenesis</keyword>
<evidence type="ECO:0000256" key="2">
    <source>
        <dbReference type="ARBA" id="ARBA00022617"/>
    </source>
</evidence>
<dbReference type="AlphaFoldDB" id="A0A545T2I9"/>
<organism evidence="9 10">
    <name type="scientific">Aliikangiella marina</name>
    <dbReference type="NCBI Taxonomy" id="1712262"/>
    <lineage>
        <taxon>Bacteria</taxon>
        <taxon>Pseudomonadati</taxon>
        <taxon>Pseudomonadota</taxon>
        <taxon>Gammaproteobacteria</taxon>
        <taxon>Oceanospirillales</taxon>
        <taxon>Pleioneaceae</taxon>
        <taxon>Aliikangiella</taxon>
    </lineage>
</organism>
<sequence length="132" mass="15384">MKFFTFIFVSFFSLIATANVAIFKFENELQEKRFKVLVAELRCPTCQNQNLADSNSMVAEDLKQIVYEQIIAGKTDEQILSFMKQRYGEFILYEPEIQSNIILWVGPFIFLVLALTGFLIWYKNNKVESSDD</sequence>
<evidence type="ECO:0000256" key="6">
    <source>
        <dbReference type="ARBA" id="ARBA00023004"/>
    </source>
</evidence>
<dbReference type="FunFam" id="1.10.8.640:FF:000001">
    <property type="entry name" value="Cytochrome c-type biogenesis protein"/>
    <property type="match status" value="1"/>
</dbReference>
<dbReference type="Gene3D" id="1.10.8.640">
    <property type="entry name" value="Cytochrome C biogenesis protein"/>
    <property type="match status" value="1"/>
</dbReference>
<feature type="chain" id="PRO_5022261685" description="Cytochrome c-type biogenesis protein" evidence="7">
    <location>
        <begin position="19"/>
        <end position="132"/>
    </location>
</feature>
<evidence type="ECO:0000313" key="9">
    <source>
        <dbReference type="EMBL" id="TQV71431.1"/>
    </source>
</evidence>
<keyword evidence="6 7" id="KW-0408">Iron</keyword>
<evidence type="ECO:0000256" key="4">
    <source>
        <dbReference type="ARBA" id="ARBA00022729"/>
    </source>
</evidence>
<dbReference type="GO" id="GO:0005886">
    <property type="term" value="C:plasma membrane"/>
    <property type="evidence" value="ECO:0007669"/>
    <property type="project" value="TreeGrafter"/>
</dbReference>
<evidence type="ECO:0000256" key="5">
    <source>
        <dbReference type="ARBA" id="ARBA00022748"/>
    </source>
</evidence>
<dbReference type="Proteomes" id="UP000317839">
    <property type="component" value="Unassembled WGS sequence"/>
</dbReference>
<dbReference type="PANTHER" id="PTHR47870:SF1">
    <property type="entry name" value="CYTOCHROME C-TYPE BIOGENESIS PROTEIN CCMH"/>
    <property type="match status" value="1"/>
</dbReference>
<name>A0A545T2I9_9GAMM</name>
<dbReference type="InterPro" id="IPR038297">
    <property type="entry name" value="CcmH/CycL/NrfF/Ccl2_sf"/>
</dbReference>
<dbReference type="InterPro" id="IPR005616">
    <property type="entry name" value="CcmH/CycL/Ccl2/NrfF_N"/>
</dbReference>
<dbReference type="CDD" id="cd16378">
    <property type="entry name" value="CcmH_N"/>
    <property type="match status" value="1"/>
</dbReference>
<dbReference type="EMBL" id="VIKR01000006">
    <property type="protein sequence ID" value="TQV71431.1"/>
    <property type="molecule type" value="Genomic_DNA"/>
</dbReference>
<evidence type="ECO:0000256" key="1">
    <source>
        <dbReference type="ARBA" id="ARBA00010342"/>
    </source>
</evidence>
<keyword evidence="7" id="KW-1133">Transmembrane helix</keyword>
<feature type="domain" description="CcmH/CycL/Ccl2/NrfF N-terminal" evidence="8">
    <location>
        <begin position="7"/>
        <end position="129"/>
    </location>
</feature>